<gene>
    <name evidence="1" type="ORF">R3P38DRAFT_3200656</name>
</gene>
<sequence>MDKETQNKLLLFRQRFITEDGFGLNHLIDGIEAVLPEKESVNYKAWYAHATEMNNAWLQIKDGMQVDWPEPPLSFDAKKSAADQLTGVTDRTAERLQRKLEQSGQLPAEGDVGPVRTTKSIFAKRIEQKILDAKGKSGRKRDFLADECVIVGMDTVKRRDGTEEEDKCTWCVGCDRKSAGHDPIRIKNHALNCNKEAGHPYPLRWRKEKPVYCPKFAKLATRNPTLRPPLPRNLRQLSIPIFTQPKSPKNDRPQSISFYSKLIICCALPFALLGNPFFINLFAELAPNYKVPERTAFFARHITSEVAAVGKKLNEFLNSKVHLTFSLDGWSSRAKDEIYTFHATIPSRRSFFVNGHVFKGISVTGQALCDVIKEILHGLDPRKFSAIAGDGGPNVRSAKKLVVKLFPWIINIYDPCHNLNLFMKDLGKLFKQVFSMFV</sequence>
<reference evidence="1 2" key="1">
    <citation type="journal article" date="2024" name="J Genomics">
        <title>Draft genome sequencing and assembly of Favolaschia claudopus CIRM-BRFM 2984 isolated from oak limbs.</title>
        <authorList>
            <person name="Navarro D."/>
            <person name="Drula E."/>
            <person name="Chaduli D."/>
            <person name="Cazenave R."/>
            <person name="Ahrendt S."/>
            <person name="Wang J."/>
            <person name="Lipzen A."/>
            <person name="Daum C."/>
            <person name="Barry K."/>
            <person name="Grigoriev I.V."/>
            <person name="Favel A."/>
            <person name="Rosso M.N."/>
            <person name="Martin F."/>
        </authorList>
    </citation>
    <scope>NUCLEOTIDE SEQUENCE [LARGE SCALE GENOMIC DNA]</scope>
    <source>
        <strain evidence="1 2">CIRM-BRFM 2984</strain>
    </source>
</reference>
<proteinExistence type="predicted"/>
<dbReference type="SUPFAM" id="SSF53098">
    <property type="entry name" value="Ribonuclease H-like"/>
    <property type="match status" value="1"/>
</dbReference>
<accession>A0AAW0AZL9</accession>
<protein>
    <recommendedName>
        <fullName evidence="3">DUF659 domain-containing protein</fullName>
    </recommendedName>
</protein>
<dbReference type="EMBL" id="JAWWNJ010000046">
    <property type="protein sequence ID" value="KAK7018292.1"/>
    <property type="molecule type" value="Genomic_DNA"/>
</dbReference>
<comment type="caution">
    <text evidence="1">The sequence shown here is derived from an EMBL/GenBank/DDBJ whole genome shotgun (WGS) entry which is preliminary data.</text>
</comment>
<dbReference type="Proteomes" id="UP001362999">
    <property type="component" value="Unassembled WGS sequence"/>
</dbReference>
<evidence type="ECO:0000313" key="1">
    <source>
        <dbReference type="EMBL" id="KAK7018292.1"/>
    </source>
</evidence>
<dbReference type="InterPro" id="IPR012337">
    <property type="entry name" value="RNaseH-like_sf"/>
</dbReference>
<keyword evidence="2" id="KW-1185">Reference proteome</keyword>
<evidence type="ECO:0008006" key="3">
    <source>
        <dbReference type="Google" id="ProtNLM"/>
    </source>
</evidence>
<organism evidence="1 2">
    <name type="scientific">Favolaschia claudopus</name>
    <dbReference type="NCBI Taxonomy" id="2862362"/>
    <lineage>
        <taxon>Eukaryota</taxon>
        <taxon>Fungi</taxon>
        <taxon>Dikarya</taxon>
        <taxon>Basidiomycota</taxon>
        <taxon>Agaricomycotina</taxon>
        <taxon>Agaricomycetes</taxon>
        <taxon>Agaricomycetidae</taxon>
        <taxon>Agaricales</taxon>
        <taxon>Marasmiineae</taxon>
        <taxon>Mycenaceae</taxon>
        <taxon>Favolaschia</taxon>
    </lineage>
</organism>
<evidence type="ECO:0000313" key="2">
    <source>
        <dbReference type="Proteomes" id="UP001362999"/>
    </source>
</evidence>
<name>A0AAW0AZL9_9AGAR</name>
<dbReference type="AlphaFoldDB" id="A0AAW0AZL9"/>